<dbReference type="AlphaFoldDB" id="A0A9Q1DXI8"/>
<evidence type="ECO:0000313" key="2">
    <source>
        <dbReference type="Proteomes" id="UP001152803"/>
    </source>
</evidence>
<accession>A0A9Q1DXI8</accession>
<evidence type="ECO:0000313" key="1">
    <source>
        <dbReference type="EMBL" id="KAJ8283578.1"/>
    </source>
</evidence>
<comment type="caution">
    <text evidence="1">The sequence shown here is derived from an EMBL/GenBank/DDBJ whole genome shotgun (WGS) entry which is preliminary data.</text>
</comment>
<organism evidence="1 2">
    <name type="scientific">Conger conger</name>
    <name type="common">Conger eel</name>
    <name type="synonym">Muraena conger</name>
    <dbReference type="NCBI Taxonomy" id="82655"/>
    <lineage>
        <taxon>Eukaryota</taxon>
        <taxon>Metazoa</taxon>
        <taxon>Chordata</taxon>
        <taxon>Craniata</taxon>
        <taxon>Vertebrata</taxon>
        <taxon>Euteleostomi</taxon>
        <taxon>Actinopterygii</taxon>
        <taxon>Neopterygii</taxon>
        <taxon>Teleostei</taxon>
        <taxon>Anguilliformes</taxon>
        <taxon>Congridae</taxon>
        <taxon>Conger</taxon>
    </lineage>
</organism>
<reference evidence="1" key="1">
    <citation type="journal article" date="2023" name="Science">
        <title>Genome structures resolve the early diversification of teleost fishes.</title>
        <authorList>
            <person name="Parey E."/>
            <person name="Louis A."/>
            <person name="Montfort J."/>
            <person name="Bouchez O."/>
            <person name="Roques C."/>
            <person name="Iampietro C."/>
            <person name="Lluch J."/>
            <person name="Castinel A."/>
            <person name="Donnadieu C."/>
            <person name="Desvignes T."/>
            <person name="Floi Bucao C."/>
            <person name="Jouanno E."/>
            <person name="Wen M."/>
            <person name="Mejri S."/>
            <person name="Dirks R."/>
            <person name="Jansen H."/>
            <person name="Henkel C."/>
            <person name="Chen W.J."/>
            <person name="Zahm M."/>
            <person name="Cabau C."/>
            <person name="Klopp C."/>
            <person name="Thompson A.W."/>
            <person name="Robinson-Rechavi M."/>
            <person name="Braasch I."/>
            <person name="Lecointre G."/>
            <person name="Bobe J."/>
            <person name="Postlethwait J.H."/>
            <person name="Berthelot C."/>
            <person name="Roest Crollius H."/>
            <person name="Guiguen Y."/>
        </authorList>
    </citation>
    <scope>NUCLEOTIDE SEQUENCE</scope>
    <source>
        <strain evidence="1">Concon-B</strain>
    </source>
</reference>
<protein>
    <submittedName>
        <fullName evidence="1">Uncharacterized protein</fullName>
    </submittedName>
</protein>
<proteinExistence type="predicted"/>
<name>A0A9Q1DXI8_CONCO</name>
<dbReference type="Proteomes" id="UP001152803">
    <property type="component" value="Unassembled WGS sequence"/>
</dbReference>
<gene>
    <name evidence="1" type="ORF">COCON_G00024280</name>
</gene>
<sequence>MFIFISKGPKFTISVEFIHKIHHQKSLLFTPFYTHITTVPHATQTYLLFTIFYTNISNLHPAHPVLYGNVYCAAHTFLLRINYLI</sequence>
<dbReference type="EMBL" id="JAFJMO010000002">
    <property type="protein sequence ID" value="KAJ8283578.1"/>
    <property type="molecule type" value="Genomic_DNA"/>
</dbReference>
<keyword evidence="2" id="KW-1185">Reference proteome</keyword>